<comment type="cofactor">
    <cofactor evidence="3">
        <name>Mo-molybdopterin cytosine dinucleotide</name>
        <dbReference type="ChEBI" id="CHEBI:71308"/>
    </cofactor>
</comment>
<evidence type="ECO:0000256" key="3">
    <source>
        <dbReference type="ARBA" id="ARBA00053029"/>
    </source>
</evidence>
<comment type="caution">
    <text evidence="5">The sequence shown here is derived from an EMBL/GenBank/DDBJ whole genome shotgun (WGS) entry which is preliminary data.</text>
</comment>
<reference evidence="5 6" key="1">
    <citation type="submission" date="2018-10" db="EMBL/GenBank/DDBJ databases">
        <title>Histidinibacterium lentulum gen. nov., sp. nov., a marine bacterium from the culture broth of Picochlorum sp. 122.</title>
        <authorList>
            <person name="Wang G."/>
        </authorList>
    </citation>
    <scope>NUCLEOTIDE SEQUENCE [LARGE SCALE GENOMIC DNA]</scope>
    <source>
        <strain evidence="5 6">B17</strain>
    </source>
</reference>
<dbReference type="InterPro" id="IPR037165">
    <property type="entry name" value="AldOxase/xan_DH_Mopterin-bd_sf"/>
</dbReference>
<keyword evidence="1" id="KW-0500">Molybdenum</keyword>
<dbReference type="AlphaFoldDB" id="A0A3N2R8Y2"/>
<dbReference type="SUPFAM" id="SSF56003">
    <property type="entry name" value="Molybdenum cofactor-binding domain"/>
    <property type="match status" value="1"/>
</dbReference>
<dbReference type="SMART" id="SM01008">
    <property type="entry name" value="Ald_Xan_dh_C"/>
    <property type="match status" value="1"/>
</dbReference>
<evidence type="ECO:0000313" key="6">
    <source>
        <dbReference type="Proteomes" id="UP000268016"/>
    </source>
</evidence>
<keyword evidence="2" id="KW-0560">Oxidoreductase</keyword>
<proteinExistence type="predicted"/>
<dbReference type="GO" id="GO:0005506">
    <property type="term" value="F:iron ion binding"/>
    <property type="evidence" value="ECO:0007669"/>
    <property type="project" value="InterPro"/>
</dbReference>
<accession>A0A3N2R8Y2</accession>
<dbReference type="InterPro" id="IPR046867">
    <property type="entry name" value="AldOxase/xan_DH_MoCoBD2"/>
</dbReference>
<evidence type="ECO:0000313" key="5">
    <source>
        <dbReference type="EMBL" id="ROU03796.1"/>
    </source>
</evidence>
<organism evidence="5 6">
    <name type="scientific">Histidinibacterium lentulum</name>
    <dbReference type="NCBI Taxonomy" id="2480588"/>
    <lineage>
        <taxon>Bacteria</taxon>
        <taxon>Pseudomonadati</taxon>
        <taxon>Pseudomonadota</taxon>
        <taxon>Alphaproteobacteria</taxon>
        <taxon>Rhodobacterales</taxon>
        <taxon>Paracoccaceae</taxon>
        <taxon>Histidinibacterium</taxon>
    </lineage>
</organism>
<keyword evidence="6" id="KW-1185">Reference proteome</keyword>
<dbReference type="PANTHER" id="PTHR11908:SF132">
    <property type="entry name" value="ALDEHYDE OXIDASE 1-RELATED"/>
    <property type="match status" value="1"/>
</dbReference>
<dbReference type="SUPFAM" id="SSF54665">
    <property type="entry name" value="CO dehydrogenase molybdoprotein N-domain-like"/>
    <property type="match status" value="1"/>
</dbReference>
<dbReference type="InterPro" id="IPR036856">
    <property type="entry name" value="Ald_Oxase/Xan_DH_a/b_sf"/>
</dbReference>
<name>A0A3N2R8Y2_9RHOB</name>
<dbReference type="InterPro" id="IPR000674">
    <property type="entry name" value="Ald_Oxase/Xan_DH_a/b"/>
</dbReference>
<dbReference type="Pfam" id="PF01315">
    <property type="entry name" value="Ald_Xan_dh_C"/>
    <property type="match status" value="1"/>
</dbReference>
<dbReference type="OrthoDB" id="9758509at2"/>
<evidence type="ECO:0000259" key="4">
    <source>
        <dbReference type="SMART" id="SM01008"/>
    </source>
</evidence>
<dbReference type="EMBL" id="RDRB01000002">
    <property type="protein sequence ID" value="ROU03796.1"/>
    <property type="molecule type" value="Genomic_DNA"/>
</dbReference>
<sequence>MGVRHIGADVRRLEDPRLLTGRGRYTDDIRRPGMLQAAFVRSAHAHAAIRGIDLSAARALPGVHAAWALADLGSPLADGPMAQMAPSPLIKQDRVQHVLAKDEVCYVGEPVAVVIAESRHIAEDAAALVAVDYDTIPAVVDCRAAMEPGAPVAHRDAEGNLAAKLAVGFGDVEAAFTDAPHVFTVDLMQHRGGAHPMEGRAVLAEHDPETGKLTVHSATQSPYLVKRLLARLLKIDEQDLRVVAPDVGGGFGPKAVFYPEEAVLAVAAMKLGRPVKWAEDRREHFVATANQRDQHWRLEVACEADGRMRGIRGHVTHDNGAYLPYGLILAATALAPFPGAYALPSLSLTLDVVYTNTTPTTPVRGAGRPNAIFAVERTIDCIARNLGLDPAEVRRRNYIRPEQFPYVTGMKARDGSPVAYDSGDYEHCLDTALEMADSAGFAARQAEARSRGRYLGLGVASFIEDTGLGPFEGVHVRVTAQGGVHVTTGAASQGQGHATTLAQIVAEKLGVELGKVKVTSADTDSFGYGIATIASRTAVTAGSSAHLAATEVHDKAVRYAAALFEVEPDRIVLEDGMVKVAGTNQSILIGEVALALAGTIAQPIPAGLSPGLEATGYFEARATPHSSGSNVAEVEVDIETGAVHLLNYIVVHDCGRVINPKIVDGQITGGVVHGIGNALFEEMVYDAAGQPVSTNLGEYLLPTATEIPPIRIGHVETPSPLNPLGIKGAGESGTIPAIAAIVAAVENALQPFGVVVDRYPLNPERVVDMIDAARAATPA</sequence>
<evidence type="ECO:0000256" key="1">
    <source>
        <dbReference type="ARBA" id="ARBA00022505"/>
    </source>
</evidence>
<dbReference type="RefSeq" id="WP_123641331.1">
    <property type="nucleotide sequence ID" value="NZ_ML119082.1"/>
</dbReference>
<dbReference type="PANTHER" id="PTHR11908">
    <property type="entry name" value="XANTHINE DEHYDROGENASE"/>
    <property type="match status" value="1"/>
</dbReference>
<dbReference type="Pfam" id="PF20256">
    <property type="entry name" value="MoCoBD_2"/>
    <property type="match status" value="1"/>
</dbReference>
<feature type="domain" description="Aldehyde oxidase/xanthine dehydrogenase a/b hammerhead" evidence="4">
    <location>
        <begin position="20"/>
        <end position="137"/>
    </location>
</feature>
<gene>
    <name evidence="5" type="ORF">EAT49_05755</name>
</gene>
<evidence type="ECO:0000256" key="2">
    <source>
        <dbReference type="ARBA" id="ARBA00023002"/>
    </source>
</evidence>
<dbReference type="Gene3D" id="3.30.365.10">
    <property type="entry name" value="Aldehyde oxidase/xanthine dehydrogenase, molybdopterin binding domain"/>
    <property type="match status" value="4"/>
</dbReference>
<dbReference type="InterPro" id="IPR016208">
    <property type="entry name" value="Ald_Oxase/xanthine_DH-like"/>
</dbReference>
<dbReference type="Gene3D" id="3.90.1170.50">
    <property type="entry name" value="Aldehyde oxidase/xanthine dehydrogenase, a/b hammerhead"/>
    <property type="match status" value="1"/>
</dbReference>
<dbReference type="FunFam" id="3.30.365.10:FF:000001">
    <property type="entry name" value="Xanthine dehydrogenase oxidase"/>
    <property type="match status" value="1"/>
</dbReference>
<dbReference type="Proteomes" id="UP000268016">
    <property type="component" value="Unassembled WGS sequence"/>
</dbReference>
<dbReference type="InterPro" id="IPR008274">
    <property type="entry name" value="AldOxase/xan_DH_MoCoBD1"/>
</dbReference>
<protein>
    <submittedName>
        <fullName evidence="5">Dehydrogenase</fullName>
    </submittedName>
</protein>
<dbReference type="Pfam" id="PF02738">
    <property type="entry name" value="MoCoBD_1"/>
    <property type="match status" value="1"/>
</dbReference>
<dbReference type="GO" id="GO:0016491">
    <property type="term" value="F:oxidoreductase activity"/>
    <property type="evidence" value="ECO:0007669"/>
    <property type="project" value="UniProtKB-KW"/>
</dbReference>